<feature type="transmembrane region" description="Helical" evidence="6">
    <location>
        <begin position="238"/>
        <end position="257"/>
    </location>
</feature>
<evidence type="ECO:0000256" key="6">
    <source>
        <dbReference type="SAM" id="Phobius"/>
    </source>
</evidence>
<comment type="similarity">
    <text evidence="2">Belongs to the TMEM19 family.</text>
</comment>
<dbReference type="InterPro" id="IPR002794">
    <property type="entry name" value="DUF92_TMEM19"/>
</dbReference>
<evidence type="ECO:0000256" key="3">
    <source>
        <dbReference type="ARBA" id="ARBA00022692"/>
    </source>
</evidence>
<dbReference type="OrthoDB" id="9808500at2"/>
<dbReference type="EMBL" id="QOCW01000004">
    <property type="protein sequence ID" value="RBW70552.1"/>
    <property type="molecule type" value="Genomic_DNA"/>
</dbReference>
<dbReference type="GO" id="GO:0016020">
    <property type="term" value="C:membrane"/>
    <property type="evidence" value="ECO:0007669"/>
    <property type="project" value="UniProtKB-SubCell"/>
</dbReference>
<dbReference type="PANTHER" id="PTHR13353">
    <property type="entry name" value="TRANSMEMBRANE PROTEIN 19"/>
    <property type="match status" value="1"/>
</dbReference>
<evidence type="ECO:0000256" key="1">
    <source>
        <dbReference type="ARBA" id="ARBA00004141"/>
    </source>
</evidence>
<accession>A0A366XWM4</accession>
<name>A0A366XWM4_9BACI</name>
<dbReference type="Pfam" id="PF01940">
    <property type="entry name" value="DUF92"/>
    <property type="match status" value="1"/>
</dbReference>
<evidence type="ECO:0000313" key="8">
    <source>
        <dbReference type="Proteomes" id="UP000253314"/>
    </source>
</evidence>
<feature type="transmembrane region" description="Helical" evidence="6">
    <location>
        <begin position="180"/>
        <end position="199"/>
    </location>
</feature>
<protein>
    <submittedName>
        <fullName evidence="7">DUF92 domain-containing protein</fullName>
    </submittedName>
</protein>
<dbReference type="PANTHER" id="PTHR13353:SF5">
    <property type="entry name" value="TRANSMEMBRANE PROTEIN 19"/>
    <property type="match status" value="1"/>
</dbReference>
<comment type="subcellular location">
    <subcellularLocation>
        <location evidence="1">Membrane</location>
        <topology evidence="1">Multi-pass membrane protein</topology>
    </subcellularLocation>
</comment>
<dbReference type="Proteomes" id="UP000253314">
    <property type="component" value="Unassembled WGS sequence"/>
</dbReference>
<gene>
    <name evidence="7" type="ORF">DS031_05905</name>
</gene>
<dbReference type="AlphaFoldDB" id="A0A366XWM4"/>
<evidence type="ECO:0000256" key="4">
    <source>
        <dbReference type="ARBA" id="ARBA00022989"/>
    </source>
</evidence>
<keyword evidence="4 6" id="KW-1133">Transmembrane helix</keyword>
<keyword evidence="3 6" id="KW-0812">Transmembrane</keyword>
<feature type="transmembrane region" description="Helical" evidence="6">
    <location>
        <begin position="149"/>
        <end position="173"/>
    </location>
</feature>
<keyword evidence="8" id="KW-1185">Reference proteome</keyword>
<evidence type="ECO:0000313" key="7">
    <source>
        <dbReference type="EMBL" id="RBW70552.1"/>
    </source>
</evidence>
<evidence type="ECO:0000256" key="2">
    <source>
        <dbReference type="ARBA" id="ARBA00009012"/>
    </source>
</evidence>
<proteinExistence type="inferred from homology"/>
<organism evidence="7 8">
    <name type="scientific">Bacillus taeanensis</name>
    <dbReference type="NCBI Taxonomy" id="273032"/>
    <lineage>
        <taxon>Bacteria</taxon>
        <taxon>Bacillati</taxon>
        <taxon>Bacillota</taxon>
        <taxon>Bacilli</taxon>
        <taxon>Bacillales</taxon>
        <taxon>Bacillaceae</taxon>
        <taxon>Bacillus</taxon>
    </lineage>
</organism>
<reference evidence="7 8" key="1">
    <citation type="submission" date="2018-07" db="EMBL/GenBank/DDBJ databases">
        <title>Lottiidibacillus patelloidae gen. nov., sp. nov., isolated from the intestinal tract of a marine limpet and the reclassification of B. taeanensis BH030017T, B. algicola KMM 3737T and B. hwajinpoensis SW-72T as genus Lottiidibacillus.</title>
        <authorList>
            <person name="Liu R."/>
            <person name="Huang Z."/>
        </authorList>
    </citation>
    <scope>NUCLEOTIDE SEQUENCE [LARGE SCALE GENOMIC DNA]</scope>
    <source>
        <strain evidence="7 8">BH030017</strain>
    </source>
</reference>
<evidence type="ECO:0000256" key="5">
    <source>
        <dbReference type="ARBA" id="ARBA00023136"/>
    </source>
</evidence>
<keyword evidence="5 6" id="KW-0472">Membrane</keyword>
<feature type="transmembrane region" description="Helical" evidence="6">
    <location>
        <begin position="83"/>
        <end position="101"/>
    </location>
</feature>
<comment type="caution">
    <text evidence="7">The sequence shown here is derived from an EMBL/GenBank/DDBJ whole genome shotgun (WGS) entry which is preliminary data.</text>
</comment>
<dbReference type="RefSeq" id="WP_113805004.1">
    <property type="nucleotide sequence ID" value="NZ_QOCW01000004.1"/>
</dbReference>
<sequence>MLIFIFLCLIFLLAIGGYYIRALTVSGSVGAFIVGTMVTLGFKGEGLVLLLAFFISSSAWSMLKKKKTRQVTKKGSRRDIVQVFANGGAAALAAVCCFIWPSPLWIGAFICTLAEANADTWASEIGPLGRNAPFHITRFKRVMSGTSGAISGLGTFAALVGSCFIAFLAGFIFRIEMEYAVLFALIGFIGNFIDTFLGATVQVSYQCTVCGEETEKLEHCHKTTEYYKGLSFCSNDSVNFLSTVMAALLGGGVIWIIG</sequence>
<feature type="transmembrane region" description="Helical" evidence="6">
    <location>
        <begin position="47"/>
        <end position="63"/>
    </location>
</feature>